<accession>A0A8H6X3Z0</accession>
<feature type="signal peptide" evidence="4">
    <location>
        <begin position="1"/>
        <end position="25"/>
    </location>
</feature>
<comment type="caution">
    <text evidence="5">The sequence shown here is derived from an EMBL/GenBank/DDBJ whole genome shotgun (WGS) entry which is preliminary data.</text>
</comment>
<dbReference type="SUPFAM" id="SSF51412">
    <property type="entry name" value="Inosine monophosphate dehydrogenase (IMPDH)"/>
    <property type="match status" value="1"/>
</dbReference>
<dbReference type="OrthoDB" id="2349068at2759"/>
<gene>
    <name evidence="5" type="ORF">MVEN_02307500</name>
</gene>
<dbReference type="PANTHER" id="PTHR32332:SF31">
    <property type="entry name" value="2-NITROPROPANE DIOXYGENASE FAMILY, PUTATIVE (AFU_ORTHOLOGUE AFUA_2G09850)-RELATED"/>
    <property type="match status" value="1"/>
</dbReference>
<dbReference type="InterPro" id="IPR004136">
    <property type="entry name" value="NMO"/>
</dbReference>
<keyword evidence="6" id="KW-1185">Reference proteome</keyword>
<feature type="chain" id="PRO_5034401493" evidence="4">
    <location>
        <begin position="26"/>
        <end position="389"/>
    </location>
</feature>
<name>A0A8H6X3Z0_9AGAR</name>
<keyword evidence="2" id="KW-0288">FMN</keyword>
<dbReference type="GO" id="GO:0018580">
    <property type="term" value="F:nitronate monooxygenase activity"/>
    <property type="evidence" value="ECO:0007669"/>
    <property type="project" value="InterPro"/>
</dbReference>
<evidence type="ECO:0000313" key="5">
    <source>
        <dbReference type="EMBL" id="KAF7334023.1"/>
    </source>
</evidence>
<evidence type="ECO:0000313" key="6">
    <source>
        <dbReference type="Proteomes" id="UP000620124"/>
    </source>
</evidence>
<dbReference type="EMBL" id="JACAZI010000027">
    <property type="protein sequence ID" value="KAF7334023.1"/>
    <property type="molecule type" value="Genomic_DNA"/>
</dbReference>
<organism evidence="5 6">
    <name type="scientific">Mycena venus</name>
    <dbReference type="NCBI Taxonomy" id="2733690"/>
    <lineage>
        <taxon>Eukaryota</taxon>
        <taxon>Fungi</taxon>
        <taxon>Dikarya</taxon>
        <taxon>Basidiomycota</taxon>
        <taxon>Agaricomycotina</taxon>
        <taxon>Agaricomycetes</taxon>
        <taxon>Agaricomycetidae</taxon>
        <taxon>Agaricales</taxon>
        <taxon>Marasmiineae</taxon>
        <taxon>Mycenaceae</taxon>
        <taxon>Mycena</taxon>
    </lineage>
</organism>
<protein>
    <submittedName>
        <fullName evidence="5">Nitronate monooxygenase</fullName>
    </submittedName>
</protein>
<dbReference type="PANTHER" id="PTHR32332">
    <property type="entry name" value="2-NITROPROPANE DIOXYGENASE"/>
    <property type="match status" value="1"/>
</dbReference>
<dbReference type="AlphaFoldDB" id="A0A8H6X3Z0"/>
<dbReference type="Pfam" id="PF03060">
    <property type="entry name" value="NMO"/>
    <property type="match status" value="1"/>
</dbReference>
<reference evidence="5" key="1">
    <citation type="submission" date="2020-05" db="EMBL/GenBank/DDBJ databases">
        <title>Mycena genomes resolve the evolution of fungal bioluminescence.</title>
        <authorList>
            <person name="Tsai I.J."/>
        </authorList>
    </citation>
    <scope>NUCLEOTIDE SEQUENCE</scope>
    <source>
        <strain evidence="5">CCC161011</strain>
    </source>
</reference>
<dbReference type="Gene3D" id="3.20.20.70">
    <property type="entry name" value="Aldolase class I"/>
    <property type="match status" value="1"/>
</dbReference>
<evidence type="ECO:0000256" key="3">
    <source>
        <dbReference type="ARBA" id="ARBA00023002"/>
    </source>
</evidence>
<keyword evidence="3" id="KW-0560">Oxidoreductase</keyword>
<dbReference type="Proteomes" id="UP000620124">
    <property type="component" value="Unassembled WGS sequence"/>
</dbReference>
<dbReference type="InterPro" id="IPR013785">
    <property type="entry name" value="Aldolase_TIM"/>
</dbReference>
<evidence type="ECO:0000256" key="2">
    <source>
        <dbReference type="ARBA" id="ARBA00022643"/>
    </source>
</evidence>
<keyword evidence="1" id="KW-0285">Flavoprotein</keyword>
<dbReference type="CDD" id="cd04730">
    <property type="entry name" value="NPD_like"/>
    <property type="match status" value="1"/>
</dbReference>
<keyword evidence="4" id="KW-0732">Signal</keyword>
<evidence type="ECO:0000256" key="1">
    <source>
        <dbReference type="ARBA" id="ARBA00022630"/>
    </source>
</evidence>
<sequence>MPYCTTEFFFLLFFLSFDVVPVLYTTKLPQTAHIRASRAHCNDNAPNQTPLTLPLSEHNLICFTNIATPIISAPMAFASTPELAAAVTGAGGFGSIGACKEPSRRVESTAGYYSSQVLKEQVQKIRTGLNIPTGEPVPIAIGFLGRILDRTETSDDLHLIAVLDKMPAAVWFAFGVDLEKYVDQFHASVEDTRRAALKGVDAVVVQGTEAGGHGVTDVPPLFVLLQAVLREFQTNDGPLVVAAGDVSTEAHSASLLTMGADDVVLGTRFLFTPECEYTDAQKQVLIKADLTATVHTMAFDVSRSNGWPPNCNGRAISNEIMDDYKAELTLDERLEKFDESARDGDESRLVVWAVVGAGPTNEIKGPADVLRELHEETIEQLNRAIELLA</sequence>
<proteinExistence type="predicted"/>
<keyword evidence="5" id="KW-0503">Monooxygenase</keyword>
<evidence type="ECO:0000256" key="4">
    <source>
        <dbReference type="SAM" id="SignalP"/>
    </source>
</evidence>